<name>A0ABV4P4J4_9GAMM</name>
<sequence>MFTEQLSKYLYTHWPQLKEALTKGNYQPKVGRRVEILKTDGKLRKLGIPTVIDRFIQQAVAQVIRQLWKPMSHTGDHMLSNVIADLKNACLLGKRTSA</sequence>
<protein>
    <recommendedName>
        <fullName evidence="3">Reverse transcriptase (RNA-dependent DNA polymerase)</fullName>
    </recommendedName>
</protein>
<evidence type="ECO:0008006" key="3">
    <source>
        <dbReference type="Google" id="ProtNLM"/>
    </source>
</evidence>
<keyword evidence="2" id="KW-1185">Reference proteome</keyword>
<dbReference type="SUPFAM" id="SSF56672">
    <property type="entry name" value="DNA/RNA polymerases"/>
    <property type="match status" value="1"/>
</dbReference>
<evidence type="ECO:0000313" key="1">
    <source>
        <dbReference type="EMBL" id="MFA0813293.1"/>
    </source>
</evidence>
<dbReference type="EMBL" id="JBGMEK010000082">
    <property type="protein sequence ID" value="MFA0813293.1"/>
    <property type="molecule type" value="Genomic_DNA"/>
</dbReference>
<accession>A0ABV4P4J4</accession>
<reference evidence="1 2" key="1">
    <citation type="submission" date="2024-08" db="EMBL/GenBank/DDBJ databases">
        <authorList>
            <person name="Ishaq N."/>
        </authorList>
    </citation>
    <scope>NUCLEOTIDE SEQUENCE [LARGE SCALE GENOMIC DNA]</scope>
    <source>
        <strain evidence="1 2">DSM 18651</strain>
    </source>
</reference>
<dbReference type="RefSeq" id="WP_371841094.1">
    <property type="nucleotide sequence ID" value="NZ_JBGMEK010000082.1"/>
</dbReference>
<dbReference type="InterPro" id="IPR043502">
    <property type="entry name" value="DNA/RNA_pol_sf"/>
</dbReference>
<dbReference type="Proteomes" id="UP001569428">
    <property type="component" value="Unassembled WGS sequence"/>
</dbReference>
<evidence type="ECO:0000313" key="2">
    <source>
        <dbReference type="Proteomes" id="UP001569428"/>
    </source>
</evidence>
<gene>
    <name evidence="1" type="ORF">ACCI49_20540</name>
</gene>
<comment type="caution">
    <text evidence="1">The sequence shown here is derived from an EMBL/GenBank/DDBJ whole genome shotgun (WGS) entry which is preliminary data.</text>
</comment>
<proteinExistence type="predicted"/>
<organism evidence="1 2">
    <name type="scientific">Microbulbifer epialgicus</name>
    <dbReference type="NCBI Taxonomy" id="393907"/>
    <lineage>
        <taxon>Bacteria</taxon>
        <taxon>Pseudomonadati</taxon>
        <taxon>Pseudomonadota</taxon>
        <taxon>Gammaproteobacteria</taxon>
        <taxon>Cellvibrionales</taxon>
        <taxon>Microbulbiferaceae</taxon>
        <taxon>Microbulbifer</taxon>
    </lineage>
</organism>